<name>A0A0Q3QRS5_9BACI</name>
<dbReference type="AlphaFoldDB" id="A0A0Q3QRS5"/>
<organism evidence="2 3">
    <name type="scientific">Cytobacillus solani</name>
    <dbReference type="NCBI Taxonomy" id="1637975"/>
    <lineage>
        <taxon>Bacteria</taxon>
        <taxon>Bacillati</taxon>
        <taxon>Bacillota</taxon>
        <taxon>Bacilli</taxon>
        <taxon>Bacillales</taxon>
        <taxon>Bacillaceae</taxon>
        <taxon>Cytobacillus</taxon>
    </lineage>
</organism>
<feature type="transmembrane region" description="Helical" evidence="1">
    <location>
        <begin position="195"/>
        <end position="214"/>
    </location>
</feature>
<dbReference type="PATRIC" id="fig|1637975.4.peg.4228"/>
<dbReference type="InterPro" id="IPR010288">
    <property type="entry name" value="EcsB_ABC"/>
</dbReference>
<feature type="transmembrane region" description="Helical" evidence="1">
    <location>
        <begin position="169"/>
        <end position="189"/>
    </location>
</feature>
<dbReference type="STRING" id="1637975.AN957_21240"/>
<keyword evidence="1" id="KW-1133">Transmembrane helix</keyword>
<dbReference type="GO" id="GO:0016020">
    <property type="term" value="C:membrane"/>
    <property type="evidence" value="ECO:0007669"/>
    <property type="project" value="InterPro"/>
</dbReference>
<feature type="transmembrane region" description="Helical" evidence="1">
    <location>
        <begin position="138"/>
        <end position="157"/>
    </location>
</feature>
<evidence type="ECO:0000313" key="2">
    <source>
        <dbReference type="EMBL" id="KQL20873.1"/>
    </source>
</evidence>
<feature type="transmembrane region" description="Helical" evidence="1">
    <location>
        <begin position="56"/>
        <end position="82"/>
    </location>
</feature>
<protein>
    <submittedName>
        <fullName evidence="2">Uncharacterized protein</fullName>
    </submittedName>
</protein>
<feature type="transmembrane region" description="Helical" evidence="1">
    <location>
        <begin position="103"/>
        <end position="126"/>
    </location>
</feature>
<sequence>MSSWKLFRDRYIRDRKYQYGVIRSIADWTIIVYLIIPAILFIIFRYRSWWVELPRWIESIPFILVFMLIYLLSWNGSIRTYVEEADKVFLIKMQSIFFGMKKWGYIYSLFSQSLVTAITFLILLPFLSNHFFLSWQKIGALLFFFIALKALIMLVKYHLKKIDKRFKKLVLSFLFFAALSWISQLIYILWDKGALFLVCLCGIVFLTASIYFSLKSIQKLSAIDHEIDMGRADKTKNIELIFILSNEIEKPIVSKRTKPLLFRRSKRILKKRVPANGFIELFLKVFLRNRSYVISYFQIISVGTVAIVLIPPLWIKIIIFFGFLIMMNSWLSLVWDKIAPSNPLSKKFSETDFYFKARKRAVLFLFMTAITLLAVFVVCWHIILSQFGMPFGLFRR</sequence>
<feature type="transmembrane region" description="Helical" evidence="1">
    <location>
        <begin position="21"/>
        <end position="44"/>
    </location>
</feature>
<keyword evidence="1" id="KW-0812">Transmembrane</keyword>
<dbReference type="Pfam" id="PF05975">
    <property type="entry name" value="EcsB"/>
    <property type="match status" value="1"/>
</dbReference>
<keyword evidence="1" id="KW-0472">Membrane</keyword>
<dbReference type="Proteomes" id="UP000050996">
    <property type="component" value="Unassembled WGS sequence"/>
</dbReference>
<dbReference type="RefSeq" id="WP_053477366.1">
    <property type="nucleotide sequence ID" value="NZ_CP041305.1"/>
</dbReference>
<feature type="transmembrane region" description="Helical" evidence="1">
    <location>
        <begin position="292"/>
        <end position="311"/>
    </location>
</feature>
<proteinExistence type="predicted"/>
<comment type="caution">
    <text evidence="2">The sequence shown here is derived from an EMBL/GenBank/DDBJ whole genome shotgun (WGS) entry which is preliminary data.</text>
</comment>
<feature type="transmembrane region" description="Helical" evidence="1">
    <location>
        <begin position="361"/>
        <end position="383"/>
    </location>
</feature>
<evidence type="ECO:0000313" key="3">
    <source>
        <dbReference type="Proteomes" id="UP000050996"/>
    </source>
</evidence>
<gene>
    <name evidence="2" type="ORF">AN957_21240</name>
</gene>
<reference evidence="2 3" key="1">
    <citation type="submission" date="2015-09" db="EMBL/GenBank/DDBJ databases">
        <title>Genome sequencing project for genomic taxonomy and phylogenomics of Bacillus-like bacteria.</title>
        <authorList>
            <person name="Liu B."/>
            <person name="Wang J."/>
            <person name="Zhu Y."/>
            <person name="Liu G."/>
            <person name="Chen Q."/>
            <person name="Chen Z."/>
            <person name="Lan J."/>
            <person name="Che J."/>
            <person name="Ge C."/>
            <person name="Shi H."/>
            <person name="Pan Z."/>
            <person name="Liu X."/>
        </authorList>
    </citation>
    <scope>NUCLEOTIDE SEQUENCE [LARGE SCALE GENOMIC DNA]</scope>
    <source>
        <strain evidence="2 3">FJAT-18043</strain>
    </source>
</reference>
<feature type="transmembrane region" description="Helical" evidence="1">
    <location>
        <begin position="317"/>
        <end position="340"/>
    </location>
</feature>
<accession>A0A0Q3QRS5</accession>
<evidence type="ECO:0000256" key="1">
    <source>
        <dbReference type="SAM" id="Phobius"/>
    </source>
</evidence>
<dbReference type="EMBL" id="LJIX01000006">
    <property type="protein sequence ID" value="KQL20873.1"/>
    <property type="molecule type" value="Genomic_DNA"/>
</dbReference>
<keyword evidence="3" id="KW-1185">Reference proteome</keyword>